<comment type="caution">
    <text evidence="3">The sequence shown here is derived from an EMBL/GenBank/DDBJ whole genome shotgun (WGS) entry which is preliminary data.</text>
</comment>
<keyword evidence="1" id="KW-0175">Coiled coil</keyword>
<evidence type="ECO:0000313" key="3">
    <source>
        <dbReference type="EMBL" id="KAK2549125.1"/>
    </source>
</evidence>
<gene>
    <name evidence="3" type="ORF">P5673_030499</name>
</gene>
<organism evidence="3 4">
    <name type="scientific">Acropora cervicornis</name>
    <name type="common">Staghorn coral</name>
    <dbReference type="NCBI Taxonomy" id="6130"/>
    <lineage>
        <taxon>Eukaryota</taxon>
        <taxon>Metazoa</taxon>
        <taxon>Cnidaria</taxon>
        <taxon>Anthozoa</taxon>
        <taxon>Hexacorallia</taxon>
        <taxon>Scleractinia</taxon>
        <taxon>Astrocoeniina</taxon>
        <taxon>Acroporidae</taxon>
        <taxon>Acropora</taxon>
    </lineage>
</organism>
<dbReference type="AlphaFoldDB" id="A0AAD9UTK0"/>
<feature type="region of interest" description="Disordered" evidence="2">
    <location>
        <begin position="1"/>
        <end position="25"/>
    </location>
</feature>
<name>A0AAD9UTK0_ACRCE</name>
<proteinExistence type="predicted"/>
<reference evidence="3" key="1">
    <citation type="journal article" date="2023" name="G3 (Bethesda)">
        <title>Whole genome assembly and annotation of the endangered Caribbean coral Acropora cervicornis.</title>
        <authorList>
            <person name="Selwyn J.D."/>
            <person name="Vollmer S.V."/>
        </authorList>
    </citation>
    <scope>NUCLEOTIDE SEQUENCE</scope>
    <source>
        <strain evidence="3">K2</strain>
    </source>
</reference>
<protein>
    <submittedName>
        <fullName evidence="3">Uncharacterized protein</fullName>
    </submittedName>
</protein>
<keyword evidence="4" id="KW-1185">Reference proteome</keyword>
<evidence type="ECO:0000256" key="2">
    <source>
        <dbReference type="SAM" id="MobiDB-lite"/>
    </source>
</evidence>
<evidence type="ECO:0000313" key="4">
    <source>
        <dbReference type="Proteomes" id="UP001249851"/>
    </source>
</evidence>
<accession>A0AAD9UTK0</accession>
<feature type="coiled-coil region" evidence="1">
    <location>
        <begin position="60"/>
        <end position="90"/>
    </location>
</feature>
<sequence length="105" mass="12351">MNANVVSKQKKKEEEDRSKGLAMRKAAMETYDRCSKKMKRGRTGPSQMLNYLSSMKHENSMQIKERRLNLEESKLQLEEKKMALEEMKWKMMISCLANTQNDLCD</sequence>
<evidence type="ECO:0000256" key="1">
    <source>
        <dbReference type="SAM" id="Coils"/>
    </source>
</evidence>
<dbReference type="EMBL" id="JARQWQ010000131">
    <property type="protein sequence ID" value="KAK2549125.1"/>
    <property type="molecule type" value="Genomic_DNA"/>
</dbReference>
<dbReference type="Proteomes" id="UP001249851">
    <property type="component" value="Unassembled WGS sequence"/>
</dbReference>
<reference evidence="3" key="2">
    <citation type="journal article" date="2023" name="Science">
        <title>Genomic signatures of disease resistance in endangered staghorn corals.</title>
        <authorList>
            <person name="Vollmer S.V."/>
            <person name="Selwyn J.D."/>
            <person name="Despard B.A."/>
            <person name="Roesel C.L."/>
        </authorList>
    </citation>
    <scope>NUCLEOTIDE SEQUENCE</scope>
    <source>
        <strain evidence="3">K2</strain>
    </source>
</reference>